<dbReference type="InterPro" id="IPR043502">
    <property type="entry name" value="DNA/RNA_pol_sf"/>
</dbReference>
<dbReference type="SUPFAM" id="SSF56672">
    <property type="entry name" value="DNA/RNA polymerases"/>
    <property type="match status" value="1"/>
</dbReference>
<dbReference type="PROSITE" id="PS50878">
    <property type="entry name" value="RT_POL"/>
    <property type="match status" value="1"/>
</dbReference>
<accession>A0A1X7US32</accession>
<dbReference type="EnsemblMetazoa" id="Aqu2.1.30795_001">
    <property type="protein sequence ID" value="Aqu2.1.30795_001"/>
    <property type="gene ID" value="Aqu2.1.30795"/>
</dbReference>
<dbReference type="Gene3D" id="3.30.70.270">
    <property type="match status" value="2"/>
</dbReference>
<organism evidence="2">
    <name type="scientific">Amphimedon queenslandica</name>
    <name type="common">Sponge</name>
    <dbReference type="NCBI Taxonomy" id="400682"/>
    <lineage>
        <taxon>Eukaryota</taxon>
        <taxon>Metazoa</taxon>
        <taxon>Porifera</taxon>
        <taxon>Demospongiae</taxon>
        <taxon>Heteroscleromorpha</taxon>
        <taxon>Haplosclerida</taxon>
        <taxon>Niphatidae</taxon>
        <taxon>Amphimedon</taxon>
    </lineage>
</organism>
<reference evidence="2" key="1">
    <citation type="submission" date="2017-05" db="UniProtKB">
        <authorList>
            <consortium name="EnsemblMetazoa"/>
        </authorList>
    </citation>
    <scope>IDENTIFICATION</scope>
</reference>
<dbReference type="PANTHER" id="PTHR33064">
    <property type="entry name" value="POL PROTEIN"/>
    <property type="match status" value="1"/>
</dbReference>
<dbReference type="Gene3D" id="3.10.10.10">
    <property type="entry name" value="HIV Type 1 Reverse Transcriptase, subunit A, domain 1"/>
    <property type="match status" value="1"/>
</dbReference>
<dbReference type="PANTHER" id="PTHR33064:SF29">
    <property type="entry name" value="PEPTIDASE A2 DOMAIN-CONTAINING PROTEIN-RELATED"/>
    <property type="match status" value="1"/>
</dbReference>
<dbReference type="CDD" id="cd01647">
    <property type="entry name" value="RT_LTR"/>
    <property type="match status" value="1"/>
</dbReference>
<dbReference type="InParanoid" id="A0A1X7US32"/>
<name>A0A1X7US32_AMPQE</name>
<dbReference type="AlphaFoldDB" id="A0A1X7US32"/>
<dbReference type="InterPro" id="IPR000477">
    <property type="entry name" value="RT_dom"/>
</dbReference>
<dbReference type="InterPro" id="IPR043128">
    <property type="entry name" value="Rev_trsase/Diguanyl_cyclase"/>
</dbReference>
<evidence type="ECO:0000313" key="2">
    <source>
        <dbReference type="EnsemblMetazoa" id="Aqu2.1.30795_001"/>
    </source>
</evidence>
<evidence type="ECO:0000259" key="1">
    <source>
        <dbReference type="PROSITE" id="PS50878"/>
    </source>
</evidence>
<dbReference type="eggNOG" id="KOG0017">
    <property type="taxonomic scope" value="Eukaryota"/>
</dbReference>
<feature type="domain" description="Reverse transcriptase" evidence="1">
    <location>
        <begin position="1"/>
        <end position="114"/>
    </location>
</feature>
<dbReference type="FunFam" id="3.30.70.270:FF:000003">
    <property type="entry name" value="Transposon Ty3-G Gag-Pol polyprotein"/>
    <property type="match status" value="1"/>
</dbReference>
<proteinExistence type="predicted"/>
<dbReference type="Pfam" id="PF00078">
    <property type="entry name" value="RVT_1"/>
    <property type="match status" value="1"/>
</dbReference>
<dbReference type="InterPro" id="IPR051320">
    <property type="entry name" value="Viral_Replic_Matur_Polypro"/>
</dbReference>
<dbReference type="STRING" id="400682.A0A1X7US32"/>
<protein>
    <recommendedName>
        <fullName evidence="1">Reverse transcriptase domain-containing protein</fullName>
    </recommendedName>
</protein>
<sequence length="189" mass="21011">MDLTKGYWQVPVAAVDRPKTSFSTPHGLFQFTMMPLGLKGAPATFQHLTDSVTHGLDNFVLAYQDDLIIFSTTFEEHLDHIRVVLTRLREAGLTGKSQKCFLGLNHCRYLGHIVGGGTMQPKQDKVESIRNFAIPVKDVRAFLGLAGYYRKFITIFASIALALTDCTKKAASSTVQWSTHCNTAFITLK</sequence>